<name>A0AA39X8L5_9PEZI</name>
<evidence type="ECO:0000313" key="3">
    <source>
        <dbReference type="EMBL" id="KAK0629298.1"/>
    </source>
</evidence>
<proteinExistence type="inferred from homology"/>
<keyword evidence="4" id="KW-1185">Reference proteome</keyword>
<reference evidence="3" key="1">
    <citation type="submission" date="2023-06" db="EMBL/GenBank/DDBJ databases">
        <title>Genome-scale phylogeny and comparative genomics of the fungal order Sordariales.</title>
        <authorList>
            <consortium name="Lawrence Berkeley National Laboratory"/>
            <person name="Hensen N."/>
            <person name="Bonometti L."/>
            <person name="Westerberg I."/>
            <person name="Brannstrom I.O."/>
            <person name="Guillou S."/>
            <person name="Cros-Aarteil S."/>
            <person name="Calhoun S."/>
            <person name="Haridas S."/>
            <person name="Kuo A."/>
            <person name="Mondo S."/>
            <person name="Pangilinan J."/>
            <person name="Riley R."/>
            <person name="LaButti K."/>
            <person name="Andreopoulos B."/>
            <person name="Lipzen A."/>
            <person name="Chen C."/>
            <person name="Yanf M."/>
            <person name="Daum C."/>
            <person name="Ng V."/>
            <person name="Clum A."/>
            <person name="Steindorff A."/>
            <person name="Ohm R."/>
            <person name="Martin F."/>
            <person name="Silar P."/>
            <person name="Natvig D."/>
            <person name="Lalanne C."/>
            <person name="Gautier V."/>
            <person name="Ament-velasquez S.L."/>
            <person name="Kruys A."/>
            <person name="Hutchinson M.I."/>
            <person name="Powell A.J."/>
            <person name="Barry K."/>
            <person name="Miller A.N."/>
            <person name="Grigoriev I.V."/>
            <person name="Debuchy R."/>
            <person name="Gladieux P."/>
            <person name="Thoren M.H."/>
            <person name="Johannesson H."/>
        </authorList>
    </citation>
    <scope>NUCLEOTIDE SEQUENCE</scope>
    <source>
        <strain evidence="3">SMH3391-2</strain>
    </source>
</reference>
<dbReference type="Gene3D" id="3.40.710.10">
    <property type="entry name" value="DD-peptidase/beta-lactamase superfamily"/>
    <property type="match status" value="1"/>
</dbReference>
<protein>
    <submittedName>
        <fullName evidence="3">Beta-lactamase/transpeptidase-like protein</fullName>
    </submittedName>
</protein>
<dbReference type="Pfam" id="PF00144">
    <property type="entry name" value="Beta-lactamase"/>
    <property type="match status" value="1"/>
</dbReference>
<dbReference type="PANTHER" id="PTHR46825">
    <property type="entry name" value="D-ALANYL-D-ALANINE-CARBOXYPEPTIDASE/ENDOPEPTIDASE AMPH"/>
    <property type="match status" value="1"/>
</dbReference>
<organism evidence="3 4">
    <name type="scientific">Bombardia bombarda</name>
    <dbReference type="NCBI Taxonomy" id="252184"/>
    <lineage>
        <taxon>Eukaryota</taxon>
        <taxon>Fungi</taxon>
        <taxon>Dikarya</taxon>
        <taxon>Ascomycota</taxon>
        <taxon>Pezizomycotina</taxon>
        <taxon>Sordariomycetes</taxon>
        <taxon>Sordariomycetidae</taxon>
        <taxon>Sordariales</taxon>
        <taxon>Lasiosphaeriaceae</taxon>
        <taxon>Bombardia</taxon>
    </lineage>
</organism>
<accession>A0AA39X8L5</accession>
<comment type="caution">
    <text evidence="3">The sequence shown here is derived from an EMBL/GenBank/DDBJ whole genome shotgun (WGS) entry which is preliminary data.</text>
</comment>
<gene>
    <name evidence="3" type="ORF">B0T17DRAFT_487723</name>
</gene>
<dbReference type="InterPro" id="IPR050491">
    <property type="entry name" value="AmpC-like"/>
</dbReference>
<sequence>MDAPVPLDDLLKLVGPTIDHILGQYGIDKASIGVLKGGQTRFISHGYDKNSHTAEETPYLISSMTKAFTSLSIFIMINDPKHNISLETHIGDVWEHFDHSNKSVDVEIKNITIGELLDMRSHFQRCTNLWESPNGDIPWKTVDPILSLFSHLPPSIKNIIGFSKTAFNYTHAYSNECYALAAAIIEKKSGTSWFTFVRENILEPLAMNNTHSELPLDTPAASNMVGCDIALPHSNLVQDTLQRLQAYTNRKDPSINVIMDFLKSDDHFIPPESVLVEPSTACKTSNPIGAAAGILSTTADLLKFYTKLIEVYRRLKAGAEIVRIGTRRNKTQRLENGMLEMLRYIQSKPKPYVYAGGLSRVLVPWDPNQTEPQPRWPGADGDNQSRLEFTIREALADKGISDTELRQRANLAWQFFMEDQSGDDIELDSELALYHGGNMVGATSFVFMVPGREFAVVVLCNARGYFLDGANLSCMLLADCLFRTGDAGEYILNRCRRTRLMARHIAAAYLYHLTRYEDTLATKFPTLADPATFAGCIGRYQLCDGIYVTVSAGKYKGENCLQLQMYDLEFRYPLRVRKDNKQSEAAVVMTMAMPMEELVVTGVGGKNRLTIEDWTVSFRQRDAMTGTFSIMGWNFAGRAVVRGHEADGEFRFGRVDV</sequence>
<dbReference type="EMBL" id="JAULSR010000002">
    <property type="protein sequence ID" value="KAK0629298.1"/>
    <property type="molecule type" value="Genomic_DNA"/>
</dbReference>
<feature type="domain" description="Beta-lactamase-related" evidence="2">
    <location>
        <begin position="18"/>
        <end position="322"/>
    </location>
</feature>
<evidence type="ECO:0000259" key="2">
    <source>
        <dbReference type="Pfam" id="PF00144"/>
    </source>
</evidence>
<dbReference type="InterPro" id="IPR012338">
    <property type="entry name" value="Beta-lactam/transpept-like"/>
</dbReference>
<evidence type="ECO:0000313" key="4">
    <source>
        <dbReference type="Proteomes" id="UP001174934"/>
    </source>
</evidence>
<dbReference type="AlphaFoldDB" id="A0AA39X8L5"/>
<comment type="similarity">
    <text evidence="1">Belongs to the peptidase S12 family.</text>
</comment>
<evidence type="ECO:0000256" key="1">
    <source>
        <dbReference type="ARBA" id="ARBA00038215"/>
    </source>
</evidence>
<dbReference type="Proteomes" id="UP001174934">
    <property type="component" value="Unassembled WGS sequence"/>
</dbReference>
<dbReference type="SUPFAM" id="SSF56601">
    <property type="entry name" value="beta-lactamase/transpeptidase-like"/>
    <property type="match status" value="1"/>
</dbReference>
<dbReference type="PANTHER" id="PTHR46825:SF14">
    <property type="entry name" value="BETA-LACTAMASE-RELATED DOMAIN-CONTAINING PROTEIN"/>
    <property type="match status" value="1"/>
</dbReference>
<dbReference type="InterPro" id="IPR001466">
    <property type="entry name" value="Beta-lactam-related"/>
</dbReference>